<evidence type="ECO:0000259" key="9">
    <source>
        <dbReference type="Pfam" id="PF02223"/>
    </source>
</evidence>
<dbReference type="GO" id="GO:0006233">
    <property type="term" value="P:dTDP biosynthetic process"/>
    <property type="evidence" value="ECO:0007669"/>
    <property type="project" value="InterPro"/>
</dbReference>
<comment type="caution">
    <text evidence="10">The sequence shown here is derived from an EMBL/GenBank/DDBJ whole genome shotgun (WGS) entry which is preliminary data.</text>
</comment>
<dbReference type="Gene3D" id="3.40.50.300">
    <property type="entry name" value="P-loop containing nucleotide triphosphate hydrolases"/>
    <property type="match status" value="1"/>
</dbReference>
<evidence type="ECO:0000256" key="1">
    <source>
        <dbReference type="ARBA" id="ARBA00009776"/>
    </source>
</evidence>
<dbReference type="PANTHER" id="PTHR10344">
    <property type="entry name" value="THYMIDYLATE KINASE"/>
    <property type="match status" value="1"/>
</dbReference>
<dbReference type="InterPro" id="IPR018094">
    <property type="entry name" value="Thymidylate_kinase"/>
</dbReference>
<keyword evidence="7" id="KW-0067">ATP-binding</keyword>
<comment type="catalytic activity">
    <reaction evidence="8">
        <text>dTMP + ATP = dTDP + ADP</text>
        <dbReference type="Rhea" id="RHEA:13517"/>
        <dbReference type="ChEBI" id="CHEBI:30616"/>
        <dbReference type="ChEBI" id="CHEBI:58369"/>
        <dbReference type="ChEBI" id="CHEBI:63528"/>
        <dbReference type="ChEBI" id="CHEBI:456216"/>
        <dbReference type="EC" id="2.7.4.9"/>
    </reaction>
</comment>
<sequence>NNSARQKRALDIVIEGLASSGKSTQSDLLAEHIEKKLGLKVFRTREPGGTEIADSIRQVAQAQKFIHEDMTSLTEAYLYAASRAQSLPRVTKARLTHDVLLRDRDVVSSIANQAFGRELGFETVWQLNSHAIEANDGLPDYYLFIDTPVEITINRMNDAVGDKFEEMGQPYHQRVSEGYTFVSQHPIFKDKWIRVDGNGTVEEVHQKVLKALLPYLRTRVH</sequence>
<dbReference type="SUPFAM" id="SSF52540">
    <property type="entry name" value="P-loop containing nucleoside triphosphate hydrolases"/>
    <property type="match status" value="1"/>
</dbReference>
<dbReference type="GO" id="GO:0006235">
    <property type="term" value="P:dTTP biosynthetic process"/>
    <property type="evidence" value="ECO:0007669"/>
    <property type="project" value="TreeGrafter"/>
</dbReference>
<keyword evidence="4" id="KW-0545">Nucleotide biosynthesis</keyword>
<reference evidence="10" key="2">
    <citation type="journal article" date="2021" name="Microbiome">
        <title>Successional dynamics and alternative stable states in a saline activated sludge microbial community over 9 years.</title>
        <authorList>
            <person name="Wang Y."/>
            <person name="Ye J."/>
            <person name="Ju F."/>
            <person name="Liu L."/>
            <person name="Boyd J.A."/>
            <person name="Deng Y."/>
            <person name="Parks D.H."/>
            <person name="Jiang X."/>
            <person name="Yin X."/>
            <person name="Woodcroft B.J."/>
            <person name="Tyson G.W."/>
            <person name="Hugenholtz P."/>
            <person name="Polz M.F."/>
            <person name="Zhang T."/>
        </authorList>
    </citation>
    <scope>NUCLEOTIDE SEQUENCE</scope>
    <source>
        <strain evidence="10">HKST-UBA02</strain>
    </source>
</reference>
<evidence type="ECO:0000256" key="3">
    <source>
        <dbReference type="ARBA" id="ARBA00022679"/>
    </source>
</evidence>
<organism evidence="10 11">
    <name type="scientific">candidate division WWE3 bacterium</name>
    <dbReference type="NCBI Taxonomy" id="2053526"/>
    <lineage>
        <taxon>Bacteria</taxon>
        <taxon>Katanobacteria</taxon>
    </lineage>
</organism>
<feature type="domain" description="Thymidylate kinase-like" evidence="9">
    <location>
        <begin position="14"/>
        <end position="208"/>
    </location>
</feature>
<dbReference type="HAMAP" id="MF_00165">
    <property type="entry name" value="Thymidylate_kinase"/>
    <property type="match status" value="1"/>
</dbReference>
<dbReference type="EMBL" id="JAGQKY010000094">
    <property type="protein sequence ID" value="MCA9397664.1"/>
    <property type="molecule type" value="Genomic_DNA"/>
</dbReference>
<name>A0A955LWU0_UNCKA</name>
<dbReference type="Pfam" id="PF02223">
    <property type="entry name" value="Thymidylate_kin"/>
    <property type="match status" value="1"/>
</dbReference>
<evidence type="ECO:0000313" key="11">
    <source>
        <dbReference type="Proteomes" id="UP000699691"/>
    </source>
</evidence>
<gene>
    <name evidence="10" type="primary">tmk</name>
    <name evidence="10" type="ORF">KC573_02445</name>
</gene>
<evidence type="ECO:0000256" key="4">
    <source>
        <dbReference type="ARBA" id="ARBA00022727"/>
    </source>
</evidence>
<evidence type="ECO:0000256" key="2">
    <source>
        <dbReference type="ARBA" id="ARBA00012980"/>
    </source>
</evidence>
<dbReference type="GO" id="GO:0006227">
    <property type="term" value="P:dUDP biosynthetic process"/>
    <property type="evidence" value="ECO:0007669"/>
    <property type="project" value="TreeGrafter"/>
</dbReference>
<dbReference type="AlphaFoldDB" id="A0A955LWU0"/>
<evidence type="ECO:0000256" key="7">
    <source>
        <dbReference type="ARBA" id="ARBA00022840"/>
    </source>
</evidence>
<proteinExistence type="inferred from homology"/>
<comment type="similarity">
    <text evidence="1">Belongs to the thymidylate kinase family.</text>
</comment>
<evidence type="ECO:0000313" key="10">
    <source>
        <dbReference type="EMBL" id="MCA9397664.1"/>
    </source>
</evidence>
<protein>
    <recommendedName>
        <fullName evidence="2">dTMP kinase</fullName>
        <ecNumber evidence="2">2.7.4.9</ecNumber>
    </recommendedName>
</protein>
<dbReference type="Proteomes" id="UP000699691">
    <property type="component" value="Unassembled WGS sequence"/>
</dbReference>
<accession>A0A955LWU0</accession>
<dbReference type="CDD" id="cd01672">
    <property type="entry name" value="TMPK"/>
    <property type="match status" value="1"/>
</dbReference>
<dbReference type="InterPro" id="IPR027417">
    <property type="entry name" value="P-loop_NTPase"/>
</dbReference>
<dbReference type="InterPro" id="IPR039430">
    <property type="entry name" value="Thymidylate_kin-like_dom"/>
</dbReference>
<dbReference type="EC" id="2.7.4.9" evidence="2"/>
<keyword evidence="6 10" id="KW-0418">Kinase</keyword>
<evidence type="ECO:0000256" key="5">
    <source>
        <dbReference type="ARBA" id="ARBA00022741"/>
    </source>
</evidence>
<dbReference type="NCBIfam" id="TIGR00041">
    <property type="entry name" value="DTMP_kinase"/>
    <property type="match status" value="1"/>
</dbReference>
<keyword evidence="3 10" id="KW-0808">Transferase</keyword>
<keyword evidence="5" id="KW-0547">Nucleotide-binding</keyword>
<dbReference type="PANTHER" id="PTHR10344:SF4">
    <property type="entry name" value="UMP-CMP KINASE 2, MITOCHONDRIAL"/>
    <property type="match status" value="1"/>
</dbReference>
<reference evidence="10" key="1">
    <citation type="submission" date="2020-04" db="EMBL/GenBank/DDBJ databases">
        <authorList>
            <person name="Zhang T."/>
        </authorList>
    </citation>
    <scope>NUCLEOTIDE SEQUENCE</scope>
    <source>
        <strain evidence="10">HKST-UBA02</strain>
    </source>
</reference>
<feature type="non-terminal residue" evidence="10">
    <location>
        <position position="1"/>
    </location>
</feature>
<dbReference type="GO" id="GO:0005524">
    <property type="term" value="F:ATP binding"/>
    <property type="evidence" value="ECO:0007669"/>
    <property type="project" value="UniProtKB-KW"/>
</dbReference>
<dbReference type="GO" id="GO:0004798">
    <property type="term" value="F:dTMP kinase activity"/>
    <property type="evidence" value="ECO:0007669"/>
    <property type="project" value="UniProtKB-EC"/>
</dbReference>
<evidence type="ECO:0000256" key="8">
    <source>
        <dbReference type="ARBA" id="ARBA00048743"/>
    </source>
</evidence>
<evidence type="ECO:0000256" key="6">
    <source>
        <dbReference type="ARBA" id="ARBA00022777"/>
    </source>
</evidence>
<dbReference type="GO" id="GO:0005829">
    <property type="term" value="C:cytosol"/>
    <property type="evidence" value="ECO:0007669"/>
    <property type="project" value="TreeGrafter"/>
</dbReference>